<dbReference type="InterPro" id="IPR021354">
    <property type="entry name" value="DUF2975"/>
</dbReference>
<name>A0A4V2F6M6_9BACT</name>
<feature type="transmembrane region" description="Helical" evidence="1">
    <location>
        <begin position="123"/>
        <end position="145"/>
    </location>
</feature>
<dbReference type="AlphaFoldDB" id="A0A4V2F6M6"/>
<accession>A0A4V2F6M6</accession>
<evidence type="ECO:0000313" key="2">
    <source>
        <dbReference type="EMBL" id="RZS96849.1"/>
    </source>
</evidence>
<evidence type="ECO:0000313" key="3">
    <source>
        <dbReference type="Proteomes" id="UP000292209"/>
    </source>
</evidence>
<dbReference type="Proteomes" id="UP000292209">
    <property type="component" value="Unassembled WGS sequence"/>
</dbReference>
<comment type="caution">
    <text evidence="2">The sequence shown here is derived from an EMBL/GenBank/DDBJ whole genome shotgun (WGS) entry which is preliminary data.</text>
</comment>
<sequence length="196" mass="22226">MFEQILIINTMNLKNEWNEKWVTQPGLMLITIVIWSIFIGLCIKAGALMFTTIYSFFKPIVAQDLYEGLNLYGLRNQEIGYYIGLVSLLVVIACLKAYIFYLMIRIFLTINLNHPFSKKVSNLISEIASFAIQTGILIIFTSASLKWLIKRGFEIPSLGGFTGGAFEYLLMGALIYAIARVFKRGVEIQSENELTI</sequence>
<feature type="transmembrane region" description="Helical" evidence="1">
    <location>
        <begin position="27"/>
        <end position="57"/>
    </location>
</feature>
<keyword evidence="1" id="KW-0812">Transmembrane</keyword>
<evidence type="ECO:0000256" key="1">
    <source>
        <dbReference type="SAM" id="Phobius"/>
    </source>
</evidence>
<protein>
    <submittedName>
        <fullName evidence="2">DUF2975 family protein</fullName>
    </submittedName>
</protein>
<feature type="transmembrane region" description="Helical" evidence="1">
    <location>
        <begin position="79"/>
        <end position="102"/>
    </location>
</feature>
<reference evidence="2 3" key="1">
    <citation type="submission" date="2019-02" db="EMBL/GenBank/DDBJ databases">
        <title>Genomic Encyclopedia of Archaeal and Bacterial Type Strains, Phase II (KMG-II): from individual species to whole genera.</title>
        <authorList>
            <person name="Goeker M."/>
        </authorList>
    </citation>
    <scope>NUCLEOTIDE SEQUENCE [LARGE SCALE GENOMIC DNA]</scope>
    <source>
        <strain evidence="2 3">DSM 21411</strain>
    </source>
</reference>
<dbReference type="Pfam" id="PF11188">
    <property type="entry name" value="DUF2975"/>
    <property type="match status" value="1"/>
</dbReference>
<dbReference type="EMBL" id="SGXG01000001">
    <property type="protein sequence ID" value="RZS96849.1"/>
    <property type="molecule type" value="Genomic_DNA"/>
</dbReference>
<keyword evidence="1" id="KW-0472">Membrane</keyword>
<keyword evidence="3" id="KW-1185">Reference proteome</keyword>
<proteinExistence type="predicted"/>
<keyword evidence="1" id="KW-1133">Transmembrane helix</keyword>
<gene>
    <name evidence="2" type="ORF">BC751_2444</name>
</gene>
<feature type="transmembrane region" description="Helical" evidence="1">
    <location>
        <begin position="165"/>
        <end position="182"/>
    </location>
</feature>
<organism evidence="2 3">
    <name type="scientific">Cecembia calidifontis</name>
    <dbReference type="NCBI Taxonomy" id="1187080"/>
    <lineage>
        <taxon>Bacteria</taxon>
        <taxon>Pseudomonadati</taxon>
        <taxon>Bacteroidota</taxon>
        <taxon>Cytophagia</taxon>
        <taxon>Cytophagales</taxon>
        <taxon>Cyclobacteriaceae</taxon>
        <taxon>Cecembia</taxon>
    </lineage>
</organism>